<dbReference type="Gene3D" id="2.60.40.2440">
    <property type="entry name" value="Carbohydrate binding type-21 domain"/>
    <property type="match status" value="1"/>
</dbReference>
<feature type="domain" description="CBM21" evidence="2">
    <location>
        <begin position="393"/>
        <end position="502"/>
    </location>
</feature>
<evidence type="ECO:0000313" key="3">
    <source>
        <dbReference type="EMBL" id="AAW44639.2"/>
    </source>
</evidence>
<name>Q5KDT7_CRYD1</name>
<dbReference type="GeneID" id="3258744"/>
<dbReference type="KEGG" id="cne:CNG02820"/>
<feature type="compositionally biased region" description="Polar residues" evidence="1">
    <location>
        <begin position="619"/>
        <end position="632"/>
    </location>
</feature>
<evidence type="ECO:0000256" key="1">
    <source>
        <dbReference type="SAM" id="MobiDB-lite"/>
    </source>
</evidence>
<keyword evidence="4" id="KW-1185">Reference proteome</keyword>
<feature type="region of interest" description="Disordered" evidence="1">
    <location>
        <begin position="691"/>
        <end position="776"/>
    </location>
</feature>
<reference evidence="3 4" key="1">
    <citation type="journal article" date="2005" name="Science">
        <title>The genome of the basidiomycetous yeast and human pathogen Cryptococcus neoformans.</title>
        <authorList>
            <person name="Loftus B.J."/>
            <person name="Fung E."/>
            <person name="Roncaglia P."/>
            <person name="Rowley D."/>
            <person name="Amedeo P."/>
            <person name="Bruno D."/>
            <person name="Vamathevan J."/>
            <person name="Miranda M."/>
            <person name="Anderson I.J."/>
            <person name="Fraser J.A."/>
            <person name="Allen J.E."/>
            <person name="Bosdet I.E."/>
            <person name="Brent M.R."/>
            <person name="Chiu R."/>
            <person name="Doering T.L."/>
            <person name="Donlin M.J."/>
            <person name="D'Souza C.A."/>
            <person name="Fox D.S."/>
            <person name="Grinberg V."/>
            <person name="Fu J."/>
            <person name="Fukushima M."/>
            <person name="Haas B.J."/>
            <person name="Huang J.C."/>
            <person name="Janbon G."/>
            <person name="Jones S.J."/>
            <person name="Koo H.L."/>
            <person name="Krzywinski M.I."/>
            <person name="Kwon-Chung J.K."/>
            <person name="Lengeler K.B."/>
            <person name="Maiti R."/>
            <person name="Marra M.A."/>
            <person name="Marra R.E."/>
            <person name="Mathewson C.A."/>
            <person name="Mitchell T.G."/>
            <person name="Pertea M."/>
            <person name="Riggs F.R."/>
            <person name="Salzberg S.L."/>
            <person name="Schein J.E."/>
            <person name="Shvartsbeyn A."/>
            <person name="Shin H."/>
            <person name="Shumway M."/>
            <person name="Specht C.A."/>
            <person name="Suh B.B."/>
            <person name="Tenney A."/>
            <person name="Utterback T.R."/>
            <person name="Wickes B.L."/>
            <person name="Wortman J.R."/>
            <person name="Wye N.H."/>
            <person name="Kronstad J.W."/>
            <person name="Lodge J.K."/>
            <person name="Heitman J."/>
            <person name="Davis R.W."/>
            <person name="Fraser C.M."/>
            <person name="Hyman R.W."/>
        </authorList>
    </citation>
    <scope>NUCLEOTIDE SEQUENCE [LARGE SCALE GENOMIC DNA]</scope>
    <source>
        <strain evidence="4">JEC21 / ATCC MYA-565</strain>
    </source>
</reference>
<dbReference type="OrthoDB" id="1881at2759"/>
<dbReference type="eggNOG" id="KOG3986">
    <property type="taxonomic scope" value="Eukaryota"/>
</dbReference>
<feature type="compositionally biased region" description="Low complexity" evidence="1">
    <location>
        <begin position="178"/>
        <end position="188"/>
    </location>
</feature>
<accession>Q5KDT7</accession>
<protein>
    <submittedName>
        <fullName evidence="3">Protein phosphatase regulator, putative</fullName>
    </submittedName>
</protein>
<feature type="region of interest" description="Disordered" evidence="1">
    <location>
        <begin position="617"/>
        <end position="650"/>
    </location>
</feature>
<dbReference type="GO" id="GO:0005979">
    <property type="term" value="P:regulation of glycogen biosynthetic process"/>
    <property type="evidence" value="ECO:0000318"/>
    <property type="project" value="GO_Central"/>
</dbReference>
<organism evidence="3 4">
    <name type="scientific">Cryptococcus deneoformans (strain JEC21 / ATCC MYA-565)</name>
    <name type="common">Cryptococcus neoformans var. neoformans serotype D</name>
    <dbReference type="NCBI Taxonomy" id="214684"/>
    <lineage>
        <taxon>Eukaryota</taxon>
        <taxon>Fungi</taxon>
        <taxon>Dikarya</taxon>
        <taxon>Basidiomycota</taxon>
        <taxon>Agaricomycotina</taxon>
        <taxon>Tremellomycetes</taxon>
        <taxon>Tremellales</taxon>
        <taxon>Cryptococcaceae</taxon>
        <taxon>Cryptococcus</taxon>
        <taxon>Cryptococcus neoformans species complex</taxon>
    </lineage>
</organism>
<dbReference type="PANTHER" id="PTHR12307:SF36">
    <property type="entry name" value="GLYCOGEN-BINDING SUBUNIT 76A"/>
    <property type="match status" value="1"/>
</dbReference>
<evidence type="ECO:0000259" key="2">
    <source>
        <dbReference type="PROSITE" id="PS51159"/>
    </source>
</evidence>
<dbReference type="GO" id="GO:0000164">
    <property type="term" value="C:protein phosphatase type 1 complex"/>
    <property type="evidence" value="ECO:0000318"/>
    <property type="project" value="GO_Central"/>
</dbReference>
<feature type="compositionally biased region" description="Polar residues" evidence="1">
    <location>
        <begin position="738"/>
        <end position="750"/>
    </location>
</feature>
<dbReference type="GO" id="GO:0008157">
    <property type="term" value="F:protein phosphatase 1 binding"/>
    <property type="evidence" value="ECO:0000318"/>
    <property type="project" value="GO_Central"/>
</dbReference>
<dbReference type="AlphaFoldDB" id="Q5KDT7"/>
<feature type="compositionally biased region" description="Low complexity" evidence="1">
    <location>
        <begin position="751"/>
        <end position="767"/>
    </location>
</feature>
<dbReference type="PANTHER" id="PTHR12307">
    <property type="entry name" value="PROTEIN PHOSPHATASE 1 REGULATORY SUBUNIT"/>
    <property type="match status" value="1"/>
</dbReference>
<dbReference type="PROSITE" id="PS51159">
    <property type="entry name" value="CBM21"/>
    <property type="match status" value="1"/>
</dbReference>
<feature type="compositionally biased region" description="Polar residues" evidence="1">
    <location>
        <begin position="204"/>
        <end position="225"/>
    </location>
</feature>
<proteinExistence type="predicted"/>
<evidence type="ECO:0000313" key="4">
    <source>
        <dbReference type="Proteomes" id="UP000002149"/>
    </source>
</evidence>
<dbReference type="GO" id="GO:2001069">
    <property type="term" value="F:glycogen binding"/>
    <property type="evidence" value="ECO:0000318"/>
    <property type="project" value="GO_Central"/>
</dbReference>
<dbReference type="CAZy" id="CBM21">
    <property type="family name" value="Carbohydrate-Binding Module Family 21"/>
</dbReference>
<dbReference type="InterPro" id="IPR050782">
    <property type="entry name" value="PP1_regulatory_subunit_3"/>
</dbReference>
<dbReference type="Pfam" id="PF03370">
    <property type="entry name" value="CBM_21"/>
    <property type="match status" value="1"/>
</dbReference>
<feature type="compositionally biased region" description="Polar residues" evidence="1">
    <location>
        <begin position="839"/>
        <end position="863"/>
    </location>
</feature>
<dbReference type="Proteomes" id="UP000002149">
    <property type="component" value="Chromosome 7"/>
</dbReference>
<feature type="region of interest" description="Disordered" evidence="1">
    <location>
        <begin position="300"/>
        <end position="324"/>
    </location>
</feature>
<dbReference type="STRING" id="214684.Q5KDT7"/>
<dbReference type="InterPro" id="IPR038175">
    <property type="entry name" value="CBM21_dom_sf"/>
</dbReference>
<feature type="compositionally biased region" description="Polar residues" evidence="1">
    <location>
        <begin position="300"/>
        <end position="312"/>
    </location>
</feature>
<sequence length="888" mass="95623">MVNMDIVSFPKPDATRTTSHRADSKAEIEMVENAGYELSNVVQPAALMPKGQLLGSIFISPPTPEQIDSPTEEVTITPPMKQAVRRSSSPRIELMGASIPSTVIPACTSPSNSPLSSNHSSPASTKVALPIPLHVLPEVRSPPRKSLALTADSLHLAAKRGRRTRLFGFTELKDSNQSSPASSAKSSPEGTPQVRPHNLCRASASLSSAVTEPKSAQITPASTPSIPLLPPRRHPNTVSNSAPIHVPSRRRDNGLRLNFDGITPISLSSEDVKGVVHTSPYPNVLVRKKSGEILKSALKQNSSDGSVGSVTPFSEAGQPRFETRSCPNTPICPKYVHFDTQLERVKLFSHDQKPQVVSRDGLAVREDDGDEFPLGLEAEKVLKMSLPNFPTYQDPSSDLYLESLFLSDDRQSIKGVMMCKNIAFQKWVAVRFTFDWWQTTSEVTAVHKESVRGGTYDRFLFTIKLGDMLPNIVQKTLFLAIRYNTGGREVWDSNGGQNYRVNFIKERPARQPLRGARDTAPIEPGMGKAVGGRSSQWSVTGDQEDRMADLRAKLSMVSEDDAGLHVFPNGSRHAYPNRGRKADNPGFTAHDSKATELPGKGVSLAARYDFGAALHTARRNSSSSPVGTSSKLSEIKTGLRSSGEESKVGHAASGFYSPKFDQTEVFGDSAFISSEFVSSPKAIHVPVLKVESPSPPATEASTPVSRIPSPKPSSLPSQPSLYRTQSAPAKFTIGDPAESNSSEDSPPQLDTSSISTITPPESPMSPSDLGSFGRWSPTTMSSNGSLSSLASYSSLIEQFCWAGDPSVSASSQTNYSSGSFDDYFSHSHSGFTTPRAGTPNATPNATSNSSIAYTGGSNITPTRNENEPVDNMISDGFVGRTARSPMVF</sequence>
<feature type="region of interest" description="Disordered" evidence="1">
    <location>
        <begin position="834"/>
        <end position="877"/>
    </location>
</feature>
<feature type="region of interest" description="Disordered" evidence="1">
    <location>
        <begin position="512"/>
        <end position="542"/>
    </location>
</feature>
<dbReference type="PaxDb" id="214684-Q5KDT7"/>
<dbReference type="InParanoid" id="Q5KDT7"/>
<dbReference type="InterPro" id="IPR005036">
    <property type="entry name" value="CBM21_dom"/>
</dbReference>
<dbReference type="HOGENOM" id="CLU_333699_0_0_1"/>
<dbReference type="RefSeq" id="XP_024513229.1">
    <property type="nucleotide sequence ID" value="XM_024657568.1"/>
</dbReference>
<gene>
    <name evidence="3" type="ordered locus">CNG02820</name>
</gene>
<feature type="region of interest" description="Disordered" evidence="1">
    <location>
        <begin position="169"/>
        <end position="252"/>
    </location>
</feature>
<dbReference type="VEuPathDB" id="FungiDB:CNG02820"/>
<dbReference type="EMBL" id="AE017347">
    <property type="protein sequence ID" value="AAW44639.2"/>
    <property type="molecule type" value="Genomic_DNA"/>
</dbReference>